<dbReference type="GO" id="GO:0003700">
    <property type="term" value="F:DNA-binding transcription factor activity"/>
    <property type="evidence" value="ECO:0007669"/>
    <property type="project" value="InterPro"/>
</dbReference>
<dbReference type="SMART" id="SM00380">
    <property type="entry name" value="AP2"/>
    <property type="match status" value="1"/>
</dbReference>
<evidence type="ECO:0000256" key="2">
    <source>
        <dbReference type="ARBA" id="ARBA00023015"/>
    </source>
</evidence>
<dbReference type="GO" id="GO:0003677">
    <property type="term" value="F:DNA binding"/>
    <property type="evidence" value="ECO:0007669"/>
    <property type="project" value="UniProtKB-KW"/>
</dbReference>
<dbReference type="EMBL" id="OY731405">
    <property type="protein sequence ID" value="CAJ1972362.1"/>
    <property type="molecule type" value="Genomic_DNA"/>
</dbReference>
<name>A0AA86TLW7_9FABA</name>
<dbReference type="Pfam" id="PF00847">
    <property type="entry name" value="AP2"/>
    <property type="match status" value="1"/>
</dbReference>
<gene>
    <name evidence="7" type="ORF">AYBTSS11_LOCUS24411</name>
</gene>
<dbReference type="InterPro" id="IPR016177">
    <property type="entry name" value="DNA-bd_dom_sf"/>
</dbReference>
<keyword evidence="3" id="KW-0238">DNA-binding</keyword>
<dbReference type="Gene3D" id="3.30.730.10">
    <property type="entry name" value="AP2/ERF domain"/>
    <property type="match status" value="1"/>
</dbReference>
<dbReference type="GO" id="GO:0005634">
    <property type="term" value="C:nucleus"/>
    <property type="evidence" value="ECO:0007669"/>
    <property type="project" value="UniProtKB-SubCell"/>
</dbReference>
<dbReference type="InterPro" id="IPR036955">
    <property type="entry name" value="AP2/ERF_dom_sf"/>
</dbReference>
<keyword evidence="4" id="KW-0804">Transcription</keyword>
<comment type="subcellular location">
    <subcellularLocation>
        <location evidence="1">Nucleus</location>
    </subcellularLocation>
</comment>
<evidence type="ECO:0000313" key="7">
    <source>
        <dbReference type="EMBL" id="CAJ1972362.1"/>
    </source>
</evidence>
<reference evidence="7" key="1">
    <citation type="submission" date="2023-10" db="EMBL/GenBank/DDBJ databases">
        <authorList>
            <person name="Domelevo Entfellner J.-B."/>
        </authorList>
    </citation>
    <scope>NUCLEOTIDE SEQUENCE</scope>
</reference>
<dbReference type="CDD" id="cd00018">
    <property type="entry name" value="AP2"/>
    <property type="match status" value="1"/>
</dbReference>
<dbReference type="Gramene" id="rna-AYBTSS11_LOCUS24411">
    <property type="protein sequence ID" value="CAJ1972362.1"/>
    <property type="gene ID" value="gene-AYBTSS11_LOCUS24411"/>
</dbReference>
<keyword evidence="8" id="KW-1185">Reference proteome</keyword>
<keyword evidence="5" id="KW-0539">Nucleus</keyword>
<dbReference type="PANTHER" id="PTHR31194">
    <property type="entry name" value="SHN SHINE , DNA BINDING / TRANSCRIPTION FACTOR"/>
    <property type="match status" value="1"/>
</dbReference>
<evidence type="ECO:0000313" key="8">
    <source>
        <dbReference type="Proteomes" id="UP001189624"/>
    </source>
</evidence>
<dbReference type="SUPFAM" id="SSF54171">
    <property type="entry name" value="DNA-binding domain"/>
    <property type="match status" value="1"/>
</dbReference>
<dbReference type="PROSITE" id="PS51032">
    <property type="entry name" value="AP2_ERF"/>
    <property type="match status" value="1"/>
</dbReference>
<accession>A0AA86TLW7</accession>
<feature type="domain" description="AP2/ERF" evidence="6">
    <location>
        <begin position="113"/>
        <end position="170"/>
    </location>
</feature>
<evidence type="ECO:0000259" key="6">
    <source>
        <dbReference type="PROSITE" id="PS51032"/>
    </source>
</evidence>
<dbReference type="InterPro" id="IPR050913">
    <property type="entry name" value="AP2/ERF_ERF"/>
</dbReference>
<evidence type="ECO:0000256" key="5">
    <source>
        <dbReference type="ARBA" id="ARBA00023242"/>
    </source>
</evidence>
<proteinExistence type="predicted"/>
<dbReference type="PRINTS" id="PR00367">
    <property type="entry name" value="ETHRSPELEMNT"/>
</dbReference>
<dbReference type="AlphaFoldDB" id="A0AA86TLW7"/>
<organism evidence="7 8">
    <name type="scientific">Sphenostylis stenocarpa</name>
    <dbReference type="NCBI Taxonomy" id="92480"/>
    <lineage>
        <taxon>Eukaryota</taxon>
        <taxon>Viridiplantae</taxon>
        <taxon>Streptophyta</taxon>
        <taxon>Embryophyta</taxon>
        <taxon>Tracheophyta</taxon>
        <taxon>Spermatophyta</taxon>
        <taxon>Magnoliopsida</taxon>
        <taxon>eudicotyledons</taxon>
        <taxon>Gunneridae</taxon>
        <taxon>Pentapetalae</taxon>
        <taxon>rosids</taxon>
        <taxon>fabids</taxon>
        <taxon>Fabales</taxon>
        <taxon>Fabaceae</taxon>
        <taxon>Papilionoideae</taxon>
        <taxon>50 kb inversion clade</taxon>
        <taxon>NPAAA clade</taxon>
        <taxon>indigoferoid/millettioid clade</taxon>
        <taxon>Phaseoleae</taxon>
        <taxon>Sphenostylis</taxon>
    </lineage>
</organism>
<evidence type="ECO:0000256" key="3">
    <source>
        <dbReference type="ARBA" id="ARBA00023125"/>
    </source>
</evidence>
<dbReference type="InterPro" id="IPR001471">
    <property type="entry name" value="AP2/ERF_dom"/>
</dbReference>
<evidence type="ECO:0000256" key="4">
    <source>
        <dbReference type="ARBA" id="ARBA00023163"/>
    </source>
</evidence>
<evidence type="ECO:0000256" key="1">
    <source>
        <dbReference type="ARBA" id="ARBA00004123"/>
    </source>
</evidence>
<dbReference type="Proteomes" id="UP001189624">
    <property type="component" value="Chromosome 8"/>
</dbReference>
<sequence length="455" mass="52022">MEQQHHQKQNSILCKYTVHQSVKKKHTKLKTASLPPKVISIFVTDPYATDSSSDDENTSRTRVKRYVNRIEIQPAGKTVASKKRNAGEITTFRPSPAAIIAATKLSATWRVKKYRGVRMRPWGKWAAEIRDPINRNRIWLGTFDTAVEAALVYDNAAVAFRGPNALTNFTSKESTEKEKASAGKLEMNVVVKPETEVSGYDSTDESCHNLSSPTSVLRFNEQEKSEQPFASQSHFMEECEGETVSFHESSDFWPRDMSLDDVFNFPAMYDEPVSHIFDETIPFFVSDCLGGVKDSEEKWSSSSSLCQVDDYFEDILLGSDPLAVVTTHPFIPRYYLNSNLKLVQEHDESKSEQETRQVNDYVTIRRTWRYFIQDVTVPRREKCRKFPISLQVAEFHDLEPSSPAVGLSRLGRPYPLRKSTETVFEGKRGKVERVKREKEVMEAREIHMARPAMQV</sequence>
<dbReference type="FunFam" id="3.30.730.10:FF:000001">
    <property type="entry name" value="Ethylene-responsive transcription factor 2"/>
    <property type="match status" value="1"/>
</dbReference>
<dbReference type="PANTHER" id="PTHR31194:SF218">
    <property type="entry name" value="AP2_ERF DOMAIN-CONTAINING PROTEIN"/>
    <property type="match status" value="1"/>
</dbReference>
<keyword evidence="2" id="KW-0805">Transcription regulation</keyword>
<protein>
    <recommendedName>
        <fullName evidence="6">AP2/ERF domain-containing protein</fullName>
    </recommendedName>
</protein>